<proteinExistence type="predicted"/>
<dbReference type="EMBL" id="CAJJDP010000067">
    <property type="protein sequence ID" value="CAD8177050.1"/>
    <property type="molecule type" value="Genomic_DNA"/>
</dbReference>
<protein>
    <submittedName>
        <fullName evidence="1">Uncharacterized protein</fullName>
    </submittedName>
</protein>
<dbReference type="OrthoDB" id="46529at2759"/>
<keyword evidence="2" id="KW-1185">Reference proteome</keyword>
<dbReference type="Proteomes" id="UP000683925">
    <property type="component" value="Unassembled WGS sequence"/>
</dbReference>
<comment type="caution">
    <text evidence="1">The sequence shown here is derived from an EMBL/GenBank/DDBJ whole genome shotgun (WGS) entry which is preliminary data.</text>
</comment>
<evidence type="ECO:0000313" key="1">
    <source>
        <dbReference type="EMBL" id="CAD8177050.1"/>
    </source>
</evidence>
<sequence length="126" mass="14709">MMNSIHLNSYSQNKQAEHFYKVFQFLYGHDLERISNKLILRFKIPQVIMNMNGSVQGRAFDTILSNTTTIPFYEEIENLSRTLGIELGLSFISPAILNNYLIVHKSLKKQVKMLHTQFVINMKNEE</sequence>
<accession>A0A8S1VII2</accession>
<name>A0A8S1VII2_PAROT</name>
<evidence type="ECO:0000313" key="2">
    <source>
        <dbReference type="Proteomes" id="UP000683925"/>
    </source>
</evidence>
<gene>
    <name evidence="1" type="ORF">POCTA_138.1.T0680101</name>
</gene>
<reference evidence="1" key="1">
    <citation type="submission" date="2021-01" db="EMBL/GenBank/DDBJ databases">
        <authorList>
            <consortium name="Genoscope - CEA"/>
            <person name="William W."/>
        </authorList>
    </citation>
    <scope>NUCLEOTIDE SEQUENCE</scope>
</reference>
<dbReference type="AlphaFoldDB" id="A0A8S1VII2"/>
<organism evidence="1 2">
    <name type="scientific">Paramecium octaurelia</name>
    <dbReference type="NCBI Taxonomy" id="43137"/>
    <lineage>
        <taxon>Eukaryota</taxon>
        <taxon>Sar</taxon>
        <taxon>Alveolata</taxon>
        <taxon>Ciliophora</taxon>
        <taxon>Intramacronucleata</taxon>
        <taxon>Oligohymenophorea</taxon>
        <taxon>Peniculida</taxon>
        <taxon>Parameciidae</taxon>
        <taxon>Paramecium</taxon>
    </lineage>
</organism>